<sequence>MFPFPRSLVWPPPPSQQPMPPLLPVPDSATDPGRSYPKRHRSPSPPLSAVGPSRNQYHHRFATHSQNRRWINPDLKRRRLSSLKRQRRWIEAENAPDFSSSKGDPIVMMSYNILGDHNCRNHTELYDRIPAKFTEWESRKRLIFLEITERNPDIVCLQEVDQVQDVLDYMKGRGYDGIHKGRSGDYKDGCATFWKKTRFRLLEDDSIDFSTFNLNNNVAQVLVLEVQEGRQLVVGNIHVLFSPRRGDIKLGQIRMLLERANFLSRKWGDIPIILAGDFNSTPRSVLYEFLSSKEIDVSLHNRLKMSGMDPMDFVRWRREYIWTEEELLNAIGHLEGTKIKSPIKLWSSYASIKGPSITRGPNDEPLATTCHSKFRGTVDYLWYSAEIACLRVLDTLPIHLLKERGGLPSEEIGSDHLALVAEFAFVDYESSESDDEDTKSTDSSGVSTEHTALSGSY</sequence>
<evidence type="ECO:0000259" key="2">
    <source>
        <dbReference type="Pfam" id="PF03372"/>
    </source>
</evidence>
<feature type="compositionally biased region" description="Polar residues" evidence="1">
    <location>
        <begin position="445"/>
        <end position="457"/>
    </location>
</feature>
<feature type="compositionally biased region" description="Pro residues" evidence="1">
    <location>
        <begin position="10"/>
        <end position="24"/>
    </location>
</feature>
<evidence type="ECO:0000313" key="4">
    <source>
        <dbReference type="Proteomes" id="UP001151287"/>
    </source>
</evidence>
<feature type="region of interest" description="Disordered" evidence="1">
    <location>
        <begin position="1"/>
        <end position="54"/>
    </location>
</feature>
<feature type="region of interest" description="Disordered" evidence="1">
    <location>
        <begin position="430"/>
        <end position="457"/>
    </location>
</feature>
<dbReference type="Pfam" id="PF03372">
    <property type="entry name" value="Exo_endo_phos"/>
    <property type="match status" value="1"/>
</dbReference>
<gene>
    <name evidence="3" type="ORF">LUZ63_007342</name>
</gene>
<keyword evidence="4" id="KW-1185">Reference proteome</keyword>
<dbReference type="SUPFAM" id="SSF56219">
    <property type="entry name" value="DNase I-like"/>
    <property type="match status" value="1"/>
</dbReference>
<dbReference type="Gene3D" id="3.60.10.10">
    <property type="entry name" value="Endonuclease/exonuclease/phosphatase"/>
    <property type="match status" value="1"/>
</dbReference>
<organism evidence="3 4">
    <name type="scientific">Rhynchospora breviuscula</name>
    <dbReference type="NCBI Taxonomy" id="2022672"/>
    <lineage>
        <taxon>Eukaryota</taxon>
        <taxon>Viridiplantae</taxon>
        <taxon>Streptophyta</taxon>
        <taxon>Embryophyta</taxon>
        <taxon>Tracheophyta</taxon>
        <taxon>Spermatophyta</taxon>
        <taxon>Magnoliopsida</taxon>
        <taxon>Liliopsida</taxon>
        <taxon>Poales</taxon>
        <taxon>Cyperaceae</taxon>
        <taxon>Cyperoideae</taxon>
        <taxon>Rhynchosporeae</taxon>
        <taxon>Rhynchospora</taxon>
    </lineage>
</organism>
<dbReference type="PANTHER" id="PTHR12121">
    <property type="entry name" value="CARBON CATABOLITE REPRESSOR PROTEIN 4"/>
    <property type="match status" value="1"/>
</dbReference>
<dbReference type="AlphaFoldDB" id="A0A9Q0CRJ1"/>
<evidence type="ECO:0000256" key="1">
    <source>
        <dbReference type="SAM" id="MobiDB-lite"/>
    </source>
</evidence>
<name>A0A9Q0CRJ1_9POAL</name>
<feature type="domain" description="Endonuclease/exonuclease/phosphatase" evidence="2">
    <location>
        <begin position="109"/>
        <end position="416"/>
    </location>
</feature>
<dbReference type="Proteomes" id="UP001151287">
    <property type="component" value="Unassembled WGS sequence"/>
</dbReference>
<dbReference type="PANTHER" id="PTHR12121:SF82">
    <property type="entry name" value="CARBON CATABOLITE REPRESSOR PROTEIN 4 HOMOLOG 3"/>
    <property type="match status" value="1"/>
</dbReference>
<proteinExistence type="predicted"/>
<dbReference type="EMBL" id="JAMQYH010000002">
    <property type="protein sequence ID" value="KAJ1698830.1"/>
    <property type="molecule type" value="Genomic_DNA"/>
</dbReference>
<dbReference type="InterPro" id="IPR050410">
    <property type="entry name" value="CCR4/nocturin_mRNA_transcr"/>
</dbReference>
<accession>A0A9Q0CRJ1</accession>
<comment type="caution">
    <text evidence="3">The sequence shown here is derived from an EMBL/GenBank/DDBJ whole genome shotgun (WGS) entry which is preliminary data.</text>
</comment>
<evidence type="ECO:0000313" key="3">
    <source>
        <dbReference type="EMBL" id="KAJ1698830.1"/>
    </source>
</evidence>
<dbReference type="OrthoDB" id="428734at2759"/>
<reference evidence="3" key="1">
    <citation type="journal article" date="2022" name="Cell">
        <title>Repeat-based holocentromeres influence genome architecture and karyotype evolution.</title>
        <authorList>
            <person name="Hofstatter P.G."/>
            <person name="Thangavel G."/>
            <person name="Lux T."/>
            <person name="Neumann P."/>
            <person name="Vondrak T."/>
            <person name="Novak P."/>
            <person name="Zhang M."/>
            <person name="Costa L."/>
            <person name="Castellani M."/>
            <person name="Scott A."/>
            <person name="Toegelov H."/>
            <person name="Fuchs J."/>
            <person name="Mata-Sucre Y."/>
            <person name="Dias Y."/>
            <person name="Vanzela A.L.L."/>
            <person name="Huettel B."/>
            <person name="Almeida C.C.S."/>
            <person name="Simkova H."/>
            <person name="Souza G."/>
            <person name="Pedrosa-Harand A."/>
            <person name="Macas J."/>
            <person name="Mayer K.F.X."/>
            <person name="Houben A."/>
            <person name="Marques A."/>
        </authorList>
    </citation>
    <scope>NUCLEOTIDE SEQUENCE</scope>
    <source>
        <strain evidence="3">RhyBre1mFocal</strain>
    </source>
</reference>
<dbReference type="GO" id="GO:0000175">
    <property type="term" value="F:3'-5'-RNA exonuclease activity"/>
    <property type="evidence" value="ECO:0007669"/>
    <property type="project" value="TreeGrafter"/>
</dbReference>
<dbReference type="InterPro" id="IPR036691">
    <property type="entry name" value="Endo/exonu/phosph_ase_sf"/>
</dbReference>
<protein>
    <recommendedName>
        <fullName evidence="2">Endonuclease/exonuclease/phosphatase domain-containing protein</fullName>
    </recommendedName>
</protein>
<dbReference type="InterPro" id="IPR005135">
    <property type="entry name" value="Endo/exonuclease/phosphatase"/>
</dbReference>